<feature type="region of interest" description="Disordered" evidence="1">
    <location>
        <begin position="177"/>
        <end position="275"/>
    </location>
</feature>
<keyword evidence="3" id="KW-1185">Reference proteome</keyword>
<protein>
    <submittedName>
        <fullName evidence="2">Uncharacterized protein</fullName>
    </submittedName>
</protein>
<proteinExistence type="predicted"/>
<dbReference type="Proteomes" id="UP001239445">
    <property type="component" value="Unassembled WGS sequence"/>
</dbReference>
<feature type="compositionally biased region" description="Polar residues" evidence="1">
    <location>
        <begin position="225"/>
        <end position="236"/>
    </location>
</feature>
<evidence type="ECO:0000313" key="2">
    <source>
        <dbReference type="EMBL" id="KAK1749448.1"/>
    </source>
</evidence>
<comment type="caution">
    <text evidence="2">The sequence shown here is derived from an EMBL/GenBank/DDBJ whole genome shotgun (WGS) entry which is preliminary data.</text>
</comment>
<organism evidence="2 3">
    <name type="scientific">Echria macrotheca</name>
    <dbReference type="NCBI Taxonomy" id="438768"/>
    <lineage>
        <taxon>Eukaryota</taxon>
        <taxon>Fungi</taxon>
        <taxon>Dikarya</taxon>
        <taxon>Ascomycota</taxon>
        <taxon>Pezizomycotina</taxon>
        <taxon>Sordariomycetes</taxon>
        <taxon>Sordariomycetidae</taxon>
        <taxon>Sordariales</taxon>
        <taxon>Schizotheciaceae</taxon>
        <taxon>Echria</taxon>
    </lineage>
</organism>
<dbReference type="AlphaFoldDB" id="A0AAJ0B306"/>
<sequence>MCFNNSAQVVCGTPLSYYRENPKRAIRYCVRTLATVVFELVKQNKGPHSVSSAEFTNRFLPDLRVRCRMAHGADFAAVVQASFEKLVDHYARKWLVQNRVCVVEDYGSVSWNQSITSLFDTVDDVEAWLRSLGKEDWWVRENADPGGSGRAIAKADDDFVAGFNLLSVVRNEAHAQPESAAKSRLNLQSQIPPVPSPDRSQRRRRPQLQPLGQQRRQRHGRPSQTRSVQAGSPQRQQVRHSRFAPPQNLGPGRRVSPTAGAGLSTLPGAGRVETP</sequence>
<gene>
    <name evidence="2" type="ORF">QBC47DRAFT_151783</name>
</gene>
<evidence type="ECO:0000256" key="1">
    <source>
        <dbReference type="SAM" id="MobiDB-lite"/>
    </source>
</evidence>
<dbReference type="EMBL" id="MU839858">
    <property type="protein sequence ID" value="KAK1749448.1"/>
    <property type="molecule type" value="Genomic_DNA"/>
</dbReference>
<accession>A0AAJ0B306</accession>
<name>A0AAJ0B306_9PEZI</name>
<evidence type="ECO:0000313" key="3">
    <source>
        <dbReference type="Proteomes" id="UP001239445"/>
    </source>
</evidence>
<reference evidence="2" key="1">
    <citation type="submission" date="2023-06" db="EMBL/GenBank/DDBJ databases">
        <title>Genome-scale phylogeny and comparative genomics of the fungal order Sordariales.</title>
        <authorList>
            <consortium name="Lawrence Berkeley National Laboratory"/>
            <person name="Hensen N."/>
            <person name="Bonometti L."/>
            <person name="Westerberg I."/>
            <person name="Brannstrom I.O."/>
            <person name="Guillou S."/>
            <person name="Cros-Aarteil S."/>
            <person name="Calhoun S."/>
            <person name="Haridas S."/>
            <person name="Kuo A."/>
            <person name="Mondo S."/>
            <person name="Pangilinan J."/>
            <person name="Riley R."/>
            <person name="Labutti K."/>
            <person name="Andreopoulos B."/>
            <person name="Lipzen A."/>
            <person name="Chen C."/>
            <person name="Yanf M."/>
            <person name="Daum C."/>
            <person name="Ng V."/>
            <person name="Clum A."/>
            <person name="Steindorff A."/>
            <person name="Ohm R."/>
            <person name="Martin F."/>
            <person name="Silar P."/>
            <person name="Natvig D."/>
            <person name="Lalanne C."/>
            <person name="Gautier V."/>
            <person name="Ament-Velasquez S.L."/>
            <person name="Kruys A."/>
            <person name="Hutchinson M.I."/>
            <person name="Powell A.J."/>
            <person name="Barry K."/>
            <person name="Miller A.N."/>
            <person name="Grigoriev I.V."/>
            <person name="Debuchy R."/>
            <person name="Gladieux P."/>
            <person name="Thoren M.H."/>
            <person name="Johannesson H."/>
        </authorList>
    </citation>
    <scope>NUCLEOTIDE SEQUENCE</scope>
    <source>
        <strain evidence="2">PSN4</strain>
    </source>
</reference>